<dbReference type="InterPro" id="IPR035992">
    <property type="entry name" value="Ricin_B-like_lectins"/>
</dbReference>
<name>A0A3A3GJE3_9BURK</name>
<dbReference type="PROSITE" id="PS50231">
    <property type="entry name" value="RICIN_B_LECTIN"/>
    <property type="match status" value="1"/>
</dbReference>
<keyword evidence="5" id="KW-1185">Reference proteome</keyword>
<dbReference type="CDD" id="cd00161">
    <property type="entry name" value="beta-trefoil_Ricin-like"/>
    <property type="match status" value="1"/>
</dbReference>
<feature type="region of interest" description="Disordered" evidence="1">
    <location>
        <begin position="31"/>
        <end position="71"/>
    </location>
</feature>
<keyword evidence="2" id="KW-0732">Signal</keyword>
<accession>A0A3A3GJE3</accession>
<comment type="caution">
    <text evidence="4">The sequence shown here is derived from an EMBL/GenBank/DDBJ whole genome shotgun (WGS) entry which is preliminary data.</text>
</comment>
<evidence type="ECO:0000256" key="2">
    <source>
        <dbReference type="SAM" id="SignalP"/>
    </source>
</evidence>
<dbReference type="Pfam" id="PF00652">
    <property type="entry name" value="Ricin_B_lectin"/>
    <property type="match status" value="1"/>
</dbReference>
<organism evidence="4 5">
    <name type="scientific">Noviherbaspirillum sedimenti</name>
    <dbReference type="NCBI Taxonomy" id="2320865"/>
    <lineage>
        <taxon>Bacteria</taxon>
        <taxon>Pseudomonadati</taxon>
        <taxon>Pseudomonadota</taxon>
        <taxon>Betaproteobacteria</taxon>
        <taxon>Burkholderiales</taxon>
        <taxon>Oxalobacteraceae</taxon>
        <taxon>Noviherbaspirillum</taxon>
    </lineage>
</organism>
<dbReference type="Gene3D" id="2.80.10.50">
    <property type="match status" value="2"/>
</dbReference>
<dbReference type="InterPro" id="IPR000772">
    <property type="entry name" value="Ricin_B_lectin"/>
</dbReference>
<feature type="compositionally biased region" description="Low complexity" evidence="1">
    <location>
        <begin position="33"/>
        <end position="71"/>
    </location>
</feature>
<dbReference type="Proteomes" id="UP000266327">
    <property type="component" value="Unassembled WGS sequence"/>
</dbReference>
<evidence type="ECO:0000256" key="1">
    <source>
        <dbReference type="SAM" id="MobiDB-lite"/>
    </source>
</evidence>
<dbReference type="AlphaFoldDB" id="A0A3A3GJE3"/>
<protein>
    <recommendedName>
        <fullName evidence="3">Ricin B lectin domain-containing protein</fullName>
    </recommendedName>
</protein>
<dbReference type="PROSITE" id="PS51257">
    <property type="entry name" value="PROKAR_LIPOPROTEIN"/>
    <property type="match status" value="1"/>
</dbReference>
<proteinExistence type="predicted"/>
<dbReference type="SUPFAM" id="SSF50370">
    <property type="entry name" value="Ricin B-like lectins"/>
    <property type="match status" value="1"/>
</dbReference>
<feature type="domain" description="Ricin B lectin" evidence="3">
    <location>
        <begin position="80"/>
        <end position="219"/>
    </location>
</feature>
<evidence type="ECO:0000313" key="5">
    <source>
        <dbReference type="Proteomes" id="UP000266327"/>
    </source>
</evidence>
<dbReference type="OrthoDB" id="8673369at2"/>
<feature type="chain" id="PRO_5017400740" description="Ricin B lectin domain-containing protein" evidence="2">
    <location>
        <begin position="23"/>
        <end position="223"/>
    </location>
</feature>
<feature type="signal peptide" evidence="2">
    <location>
        <begin position="1"/>
        <end position="22"/>
    </location>
</feature>
<reference evidence="5" key="1">
    <citation type="submission" date="2018-09" db="EMBL/GenBank/DDBJ databases">
        <authorList>
            <person name="Zhu H."/>
        </authorList>
    </citation>
    <scope>NUCLEOTIDE SEQUENCE [LARGE SCALE GENOMIC DNA]</scope>
    <source>
        <strain evidence="5">K1S02-23</strain>
    </source>
</reference>
<evidence type="ECO:0000313" key="4">
    <source>
        <dbReference type="EMBL" id="RJG01070.1"/>
    </source>
</evidence>
<sequence length="223" mass="22728">MHNFRAIPGQAIALTASLFLVAACGGGSDGGPAPAATAGSSSTAAATSTTNATTTSTSESATTTTSSTTTTQAPPFNFAAATLTIQHSGFCLGVSDDVVGSNARQLACVGGDALQSWEIKSAGTDYTIRNFQSNLCLLVNDAVLPVDRPSYVVQGTCDGSANTLWNFQQTATPGNLNVVAKHSGLCMDVIASDLTPGKEIIQYTCNSVAGQMNQQLKITAITP</sequence>
<evidence type="ECO:0000259" key="3">
    <source>
        <dbReference type="SMART" id="SM00458"/>
    </source>
</evidence>
<dbReference type="RefSeq" id="WP_119784520.1">
    <property type="nucleotide sequence ID" value="NZ_QYUQ01000002.1"/>
</dbReference>
<dbReference type="EMBL" id="QYUQ01000002">
    <property type="protein sequence ID" value="RJG01070.1"/>
    <property type="molecule type" value="Genomic_DNA"/>
</dbReference>
<dbReference type="SMART" id="SM00458">
    <property type="entry name" value="RICIN"/>
    <property type="match status" value="1"/>
</dbReference>
<gene>
    <name evidence="4" type="ORF">D3878_05290</name>
</gene>